<sequence length="325" mass="33316">MARDATGRTGHRSPGGATRPGKAAYSGSGQPPKTGRSPAAQTGEVTETGVSGGSARSNREAGSAAAPRAAVAERLAPALAEAGFDLEDLSLSRAGSRSVLRVAVDRDGGVDLDAVADASRLISDLLDRVGDEVGLTGAYVLEVTSPGVDRPLTEPRHWRRARGRLVEARRADGAVALGRVLGADDEGVDLAVPTGPARRGRPARTRIERLRFADVARAVVQVEFGHDAEAEGVDSADAEAEAADVEAAEELLDGDVVLELAGDPDDAEPAGTAFDDDGAGDGVDDGPDESDTGDDQPDGTARSLQARDGAGREDVGETPGEETDR</sequence>
<organism evidence="6 7">
    <name type="scientific">Frankia nepalensis</name>
    <dbReference type="NCBI Taxonomy" id="1836974"/>
    <lineage>
        <taxon>Bacteria</taxon>
        <taxon>Bacillati</taxon>
        <taxon>Actinomycetota</taxon>
        <taxon>Actinomycetes</taxon>
        <taxon>Frankiales</taxon>
        <taxon>Frankiaceae</taxon>
        <taxon>Frankia</taxon>
    </lineage>
</organism>
<feature type="domain" description="Ribosome maturation factor RimP N-terminal" evidence="5">
    <location>
        <begin position="75"/>
        <end position="149"/>
    </location>
</feature>
<evidence type="ECO:0000256" key="1">
    <source>
        <dbReference type="ARBA" id="ARBA00022490"/>
    </source>
</evidence>
<feature type="compositionally biased region" description="Acidic residues" evidence="4">
    <location>
        <begin position="262"/>
        <end position="297"/>
    </location>
</feature>
<dbReference type="GO" id="GO:0005829">
    <property type="term" value="C:cytosol"/>
    <property type="evidence" value="ECO:0007669"/>
    <property type="project" value="TreeGrafter"/>
</dbReference>
<keyword evidence="7" id="KW-1185">Reference proteome</keyword>
<dbReference type="PANTHER" id="PTHR33867:SF1">
    <property type="entry name" value="RIBOSOME MATURATION FACTOR RIMP"/>
    <property type="match status" value="1"/>
</dbReference>
<dbReference type="NCBIfam" id="NF000930">
    <property type="entry name" value="PRK00092.2-2"/>
    <property type="match status" value="1"/>
</dbReference>
<dbReference type="InterPro" id="IPR035956">
    <property type="entry name" value="RimP_N_sf"/>
</dbReference>
<protein>
    <recommendedName>
        <fullName evidence="3">Ribosome maturation factor RimP</fullName>
    </recommendedName>
</protein>
<comment type="similarity">
    <text evidence="3">Belongs to the RimP family.</text>
</comment>
<evidence type="ECO:0000313" key="7">
    <source>
        <dbReference type="Proteomes" id="UP000604475"/>
    </source>
</evidence>
<dbReference type="PANTHER" id="PTHR33867">
    <property type="entry name" value="RIBOSOME MATURATION FACTOR RIMP"/>
    <property type="match status" value="1"/>
</dbReference>
<dbReference type="InterPro" id="IPR028989">
    <property type="entry name" value="RimP_N"/>
</dbReference>
<evidence type="ECO:0000313" key="6">
    <source>
        <dbReference type="EMBL" id="MBL7628632.1"/>
    </source>
</evidence>
<feature type="compositionally biased region" description="Acidic residues" evidence="4">
    <location>
        <begin position="230"/>
        <end position="253"/>
    </location>
</feature>
<proteinExistence type="inferred from homology"/>
<dbReference type="AlphaFoldDB" id="A0A937REN8"/>
<keyword evidence="2 3" id="KW-0690">Ribosome biogenesis</keyword>
<name>A0A937REN8_9ACTN</name>
<comment type="caution">
    <text evidence="6">The sequence shown here is derived from an EMBL/GenBank/DDBJ whole genome shotgun (WGS) entry which is preliminary data.</text>
</comment>
<dbReference type="Proteomes" id="UP000604475">
    <property type="component" value="Unassembled WGS sequence"/>
</dbReference>
<feature type="region of interest" description="Disordered" evidence="4">
    <location>
        <begin position="1"/>
        <end position="69"/>
    </location>
</feature>
<evidence type="ECO:0000256" key="3">
    <source>
        <dbReference type="HAMAP-Rule" id="MF_01077"/>
    </source>
</evidence>
<feature type="region of interest" description="Disordered" evidence="4">
    <location>
        <begin position="230"/>
        <end position="325"/>
    </location>
</feature>
<keyword evidence="1 3" id="KW-0963">Cytoplasm</keyword>
<comment type="subcellular location">
    <subcellularLocation>
        <location evidence="3">Cytoplasm</location>
    </subcellularLocation>
</comment>
<dbReference type="HAMAP" id="MF_01077">
    <property type="entry name" value="RimP"/>
    <property type="match status" value="1"/>
</dbReference>
<evidence type="ECO:0000256" key="4">
    <source>
        <dbReference type="SAM" id="MobiDB-lite"/>
    </source>
</evidence>
<evidence type="ECO:0000259" key="5">
    <source>
        <dbReference type="Pfam" id="PF02576"/>
    </source>
</evidence>
<dbReference type="SUPFAM" id="SSF75420">
    <property type="entry name" value="YhbC-like, N-terminal domain"/>
    <property type="match status" value="1"/>
</dbReference>
<evidence type="ECO:0000256" key="2">
    <source>
        <dbReference type="ARBA" id="ARBA00022517"/>
    </source>
</evidence>
<dbReference type="Pfam" id="PF02576">
    <property type="entry name" value="RimP_N"/>
    <property type="match status" value="1"/>
</dbReference>
<gene>
    <name evidence="3 6" type="primary">rimP</name>
    <name evidence="6" type="ORF">I7412_16020</name>
</gene>
<reference evidence="6" key="1">
    <citation type="submission" date="2020-12" db="EMBL/GenBank/DDBJ databases">
        <title>Genomic characterization of non-nitrogen-fixing Frankia strains.</title>
        <authorList>
            <person name="Carlos-Shanley C."/>
            <person name="Guerra T."/>
            <person name="Hahn D."/>
        </authorList>
    </citation>
    <scope>NUCLEOTIDE SEQUENCE</scope>
    <source>
        <strain evidence="6">CN6</strain>
    </source>
</reference>
<dbReference type="GO" id="GO:0006412">
    <property type="term" value="P:translation"/>
    <property type="evidence" value="ECO:0007669"/>
    <property type="project" value="TreeGrafter"/>
</dbReference>
<dbReference type="Gene3D" id="3.30.300.70">
    <property type="entry name" value="RimP-like superfamily, N-terminal"/>
    <property type="match status" value="1"/>
</dbReference>
<accession>A0A937REN8</accession>
<dbReference type="InterPro" id="IPR003728">
    <property type="entry name" value="Ribosome_maturation_RimP"/>
</dbReference>
<comment type="function">
    <text evidence="3">Required for maturation of 30S ribosomal subunits.</text>
</comment>
<dbReference type="EMBL" id="JAEACQ010000193">
    <property type="protein sequence ID" value="MBL7628632.1"/>
    <property type="molecule type" value="Genomic_DNA"/>
</dbReference>
<dbReference type="GO" id="GO:0000028">
    <property type="term" value="P:ribosomal small subunit assembly"/>
    <property type="evidence" value="ECO:0007669"/>
    <property type="project" value="TreeGrafter"/>
</dbReference>